<evidence type="ECO:0000313" key="1">
    <source>
        <dbReference type="EMBL" id="KOS10636.1"/>
    </source>
</evidence>
<proteinExistence type="predicted"/>
<accession>A0A0M8ME71</accession>
<reference evidence="1" key="1">
    <citation type="submission" date="2015-04" db="EMBL/GenBank/DDBJ databases">
        <title>Complete genome sequence of Microbacterium chocolatum SIT 101, a bacterium enantioselectively hydrolyzing mesomeric diesters.</title>
        <authorList>
            <person name="Li X."/>
            <person name="Xu Y."/>
        </authorList>
    </citation>
    <scope>NUCLEOTIDE SEQUENCE [LARGE SCALE GENOMIC DNA]</scope>
    <source>
        <strain evidence="1">SIT 101</strain>
    </source>
</reference>
<sequence length="231" mass="24198">MAHSSNVDRMSPALSRIDGVGRPTGFWGERIVKIRGALGACIVGTALVLSGCSGGGEDPAGSTSASPAAIEVEEQLVTVDVRIARSLLDQSGALTDEQIVAGASENGLAAVVDGDSVVYTMTKQQRDDMLASMRSSAQDAADEVIADESNSVTGVEFNDSMTSFRVSVDAARYGALESLLALGFYIQGALYQQFSSVAPDDIDVIVEFVDNVSGEVLDTGSYQDMRDNLSQ</sequence>
<comment type="caution">
    <text evidence="1">The sequence shown here is derived from an EMBL/GenBank/DDBJ whole genome shotgun (WGS) entry which is preliminary data.</text>
</comment>
<protein>
    <submittedName>
        <fullName evidence="1">Uncharacterized protein</fullName>
    </submittedName>
</protein>
<evidence type="ECO:0000313" key="2">
    <source>
        <dbReference type="Proteomes" id="UP000037737"/>
    </source>
</evidence>
<dbReference type="EMBL" id="LAVO01000009">
    <property type="protein sequence ID" value="KOS10636.1"/>
    <property type="molecule type" value="Genomic_DNA"/>
</dbReference>
<dbReference type="KEGG" id="mcw:A8L33_14525"/>
<organism evidence="1 2">
    <name type="scientific">Microbacterium aurantiacum</name>
    <dbReference type="NCBI Taxonomy" id="162393"/>
    <lineage>
        <taxon>Bacteria</taxon>
        <taxon>Bacillati</taxon>
        <taxon>Actinomycetota</taxon>
        <taxon>Actinomycetes</taxon>
        <taxon>Micrococcales</taxon>
        <taxon>Microbacteriaceae</taxon>
        <taxon>Microbacterium</taxon>
    </lineage>
</organism>
<dbReference type="PATRIC" id="fig|84292.3.peg.1879"/>
<keyword evidence="2" id="KW-1185">Reference proteome</keyword>
<name>A0A0M8ME71_9MICO</name>
<gene>
    <name evidence="1" type="ORF">XI38_09205</name>
</gene>
<dbReference type="AlphaFoldDB" id="A0A0M8ME71"/>
<dbReference type="Proteomes" id="UP000037737">
    <property type="component" value="Unassembled WGS sequence"/>
</dbReference>